<protein>
    <submittedName>
        <fullName evidence="1">Uncharacterized protein</fullName>
    </submittedName>
</protein>
<evidence type="ECO:0000313" key="1">
    <source>
        <dbReference type="EMBL" id="KAJ3615773.1"/>
    </source>
</evidence>
<proteinExistence type="predicted"/>
<organism evidence="1 2">
    <name type="scientific">Zophobas morio</name>
    <dbReference type="NCBI Taxonomy" id="2755281"/>
    <lineage>
        <taxon>Eukaryota</taxon>
        <taxon>Metazoa</taxon>
        <taxon>Ecdysozoa</taxon>
        <taxon>Arthropoda</taxon>
        <taxon>Hexapoda</taxon>
        <taxon>Insecta</taxon>
        <taxon>Pterygota</taxon>
        <taxon>Neoptera</taxon>
        <taxon>Endopterygota</taxon>
        <taxon>Coleoptera</taxon>
        <taxon>Polyphaga</taxon>
        <taxon>Cucujiformia</taxon>
        <taxon>Tenebrionidae</taxon>
        <taxon>Zophobas</taxon>
    </lineage>
</organism>
<evidence type="ECO:0000313" key="2">
    <source>
        <dbReference type="Proteomes" id="UP001168821"/>
    </source>
</evidence>
<gene>
    <name evidence="1" type="ORF">Zmor_012312</name>
</gene>
<keyword evidence="2" id="KW-1185">Reference proteome</keyword>
<dbReference type="AlphaFoldDB" id="A0AA38HF61"/>
<dbReference type="Proteomes" id="UP001168821">
    <property type="component" value="Unassembled WGS sequence"/>
</dbReference>
<comment type="caution">
    <text evidence="1">The sequence shown here is derived from an EMBL/GenBank/DDBJ whole genome shotgun (WGS) entry which is preliminary data.</text>
</comment>
<accession>A0AA38HF61</accession>
<reference evidence="1" key="1">
    <citation type="journal article" date="2023" name="G3 (Bethesda)">
        <title>Whole genome assemblies of Zophobas morio and Tenebrio molitor.</title>
        <authorList>
            <person name="Kaur S."/>
            <person name="Stinson S.A."/>
            <person name="diCenzo G.C."/>
        </authorList>
    </citation>
    <scope>NUCLEOTIDE SEQUENCE</scope>
    <source>
        <strain evidence="1">QUZm001</strain>
    </source>
</reference>
<dbReference type="EMBL" id="JALNTZ010003897">
    <property type="protein sequence ID" value="KAJ3615773.1"/>
    <property type="molecule type" value="Genomic_DNA"/>
</dbReference>
<name>A0AA38HF61_9CUCU</name>
<sequence length="103" mass="11405">MQASSGRWLKVVPFTDDNEIFINSGSGVGLPQPFLGIDGGLNYSEVITNEWEADSELCGAMGKGCFDDFITGCWRLGFFISWFLIRRSFSEKTSGVNNTLGFF</sequence>